<evidence type="ECO:0000313" key="3">
    <source>
        <dbReference type="EMBL" id="TID43172.1"/>
    </source>
</evidence>
<dbReference type="EMBL" id="QZWB01000016">
    <property type="protein sequence ID" value="RJT44229.1"/>
    <property type="molecule type" value="Genomic_DNA"/>
</dbReference>
<dbReference type="AlphaFoldDB" id="A0A3A5LCA2"/>
<evidence type="ECO:0000313" key="5">
    <source>
        <dbReference type="Proteomes" id="UP000270757"/>
    </source>
</evidence>
<evidence type="ECO:0008006" key="7">
    <source>
        <dbReference type="Google" id="ProtNLM"/>
    </source>
</evidence>
<dbReference type="Proteomes" id="UP000251035">
    <property type="component" value="Unassembled WGS sequence"/>
</dbReference>
<accession>A0A3A5LCA2</accession>
<keyword evidence="4" id="KW-1185">Reference proteome</keyword>
<reference evidence="1 4" key="1">
    <citation type="submission" date="2018-04" db="EMBL/GenBank/DDBJ databases">
        <title>Whole genome sequence comparison of clinical and drinking water Legionella pneumophila isolates associated with the Flint Water Crisis.</title>
        <authorList>
            <person name="Garner E."/>
            <person name="Brown C."/>
            <person name="Schwake O."/>
            <person name="Coil D."/>
            <person name="Jospin G."/>
            <person name="Eisen J."/>
            <person name="Edwards M."/>
            <person name="Pruden A."/>
        </authorList>
    </citation>
    <scope>NUCLEOTIDE SEQUENCE [LARGE SCALE GENOMIC DNA]</scope>
    <source>
        <strain evidence="1 4">Genessee03</strain>
    </source>
</reference>
<evidence type="ECO:0000313" key="4">
    <source>
        <dbReference type="Proteomes" id="UP000251035"/>
    </source>
</evidence>
<dbReference type="OrthoDB" id="5637377at2"/>
<comment type="caution">
    <text evidence="2">The sequence shown here is derived from an EMBL/GenBank/DDBJ whole genome shotgun (WGS) entry which is preliminary data.</text>
</comment>
<proteinExistence type="predicted"/>
<dbReference type="Proteomes" id="UP000270757">
    <property type="component" value="Unassembled WGS sequence"/>
</dbReference>
<organism evidence="2 5">
    <name type="scientific">Legionella taurinensis</name>
    <dbReference type="NCBI Taxonomy" id="70611"/>
    <lineage>
        <taxon>Bacteria</taxon>
        <taxon>Pseudomonadati</taxon>
        <taxon>Pseudomonadota</taxon>
        <taxon>Gammaproteobacteria</taxon>
        <taxon>Legionellales</taxon>
        <taxon>Legionellaceae</taxon>
        <taxon>Legionella</taxon>
    </lineage>
</organism>
<gene>
    <name evidence="2" type="ORF">D6J04_12810</name>
    <name evidence="1" type="ORF">DB745_05090</name>
    <name evidence="3" type="ORF">DIZ81_06690</name>
</gene>
<evidence type="ECO:0000313" key="6">
    <source>
        <dbReference type="Proteomes" id="UP000306421"/>
    </source>
</evidence>
<dbReference type="RefSeq" id="WP_108292575.1">
    <property type="nucleotide sequence ID" value="NZ_CAAAIR010000014.1"/>
</dbReference>
<evidence type="ECO:0000313" key="2">
    <source>
        <dbReference type="EMBL" id="RJT44229.1"/>
    </source>
</evidence>
<protein>
    <recommendedName>
        <fullName evidence="7">GNAT family N-acetyltransferase</fullName>
    </recommendedName>
</protein>
<evidence type="ECO:0000313" key="1">
    <source>
        <dbReference type="EMBL" id="PUT48347.1"/>
    </source>
</evidence>
<reference evidence="2 5" key="3">
    <citation type="submission" date="2018-09" db="EMBL/GenBank/DDBJ databases">
        <title>Draft genome sequences of Legionella taurinensis isolated from water samples.</title>
        <authorList>
            <person name="Chakeri A."/>
            <person name="Allerberger F."/>
            <person name="Kundi M."/>
            <person name="Ruppitsch W."/>
            <person name="Schmid D."/>
        </authorList>
    </citation>
    <scope>NUCLEOTIDE SEQUENCE [LARGE SCALE GENOMIC DNA]</scope>
    <source>
        <strain evidence="2 5">4570-18-6</strain>
    </source>
</reference>
<reference evidence="3 6" key="2">
    <citation type="submission" date="2018-04" db="EMBL/GenBank/DDBJ databases">
        <title>Whole genome sequence comparison of clinical and drinking water Legionella pneumophila isolates.</title>
        <authorList>
            <person name="Garner E."/>
        </authorList>
    </citation>
    <scope>NUCLEOTIDE SEQUENCE [LARGE SCALE GENOMIC DNA]</scope>
    <source>
        <strain evidence="3 6">WH02</strain>
    </source>
</reference>
<name>A0A3A5LCA2_9GAMM</name>
<dbReference type="EMBL" id="QFGG01000005">
    <property type="protein sequence ID" value="TID43172.1"/>
    <property type="molecule type" value="Genomic_DNA"/>
</dbReference>
<dbReference type="Proteomes" id="UP000306421">
    <property type="component" value="Unassembled WGS sequence"/>
</dbReference>
<dbReference type="EMBL" id="QCXM01000004">
    <property type="protein sequence ID" value="PUT48347.1"/>
    <property type="molecule type" value="Genomic_DNA"/>
</dbReference>
<sequence>MIKTKIITTDNLLELFQKNYVDLAKNQVGLDYFKQAKVRIFYRESEEKMLAGFCINSRAIYRTFLPLNAEQLQTLCQTHHFDKTPPHEISCLWIEPASRHSSWVIYFFLRMMIDMLKLRSAPLIFGTHGKNVNNYFAYPLPEVIFYDQLFVATKGGVCDFWIRKGSRMQILKGFVVLVVVRLLGGYRGLAKFRLRQEKDKSNS</sequence>
<dbReference type="GeneID" id="48947557"/>